<organism evidence="2 3">
    <name type="scientific">Parvularcula maris</name>
    <dbReference type="NCBI Taxonomy" id="2965077"/>
    <lineage>
        <taxon>Bacteria</taxon>
        <taxon>Pseudomonadati</taxon>
        <taxon>Pseudomonadota</taxon>
        <taxon>Alphaproteobacteria</taxon>
        <taxon>Parvularculales</taxon>
        <taxon>Parvularculaceae</taxon>
        <taxon>Parvularcula</taxon>
    </lineage>
</organism>
<dbReference type="Gene3D" id="1.10.10.10">
    <property type="entry name" value="Winged helix-like DNA-binding domain superfamily/Winged helix DNA-binding domain"/>
    <property type="match status" value="1"/>
</dbReference>
<dbReference type="GO" id="GO:0006355">
    <property type="term" value="P:regulation of DNA-templated transcription"/>
    <property type="evidence" value="ECO:0007669"/>
    <property type="project" value="InterPro"/>
</dbReference>
<evidence type="ECO:0000313" key="3">
    <source>
        <dbReference type="Proteomes" id="UP001142610"/>
    </source>
</evidence>
<keyword evidence="3" id="KW-1185">Reference proteome</keyword>
<dbReference type="InterPro" id="IPR036388">
    <property type="entry name" value="WH-like_DNA-bd_sf"/>
</dbReference>
<dbReference type="SMART" id="SM00421">
    <property type="entry name" value="HTH_LUXR"/>
    <property type="match status" value="1"/>
</dbReference>
<dbReference type="RefSeq" id="WP_256620218.1">
    <property type="nucleotide sequence ID" value="NZ_JANIBC010000016.1"/>
</dbReference>
<dbReference type="GO" id="GO:0003677">
    <property type="term" value="F:DNA binding"/>
    <property type="evidence" value="ECO:0007669"/>
    <property type="project" value="InterPro"/>
</dbReference>
<evidence type="ECO:0000313" key="2">
    <source>
        <dbReference type="EMBL" id="MCQ8186309.1"/>
    </source>
</evidence>
<dbReference type="InterPro" id="IPR016032">
    <property type="entry name" value="Sig_transdc_resp-reg_C-effctor"/>
</dbReference>
<sequence>MLSGDGDHPVLSDLEIIEASYRCAADPAALDEFLERCGARLDEQDLGTQPGLLERQLKSVASLLSRMPDPSPEDEAEAVLRQSRSAAVLINAAGSVSDLNEEGALMFGARRGAEARGSWLDPGSEQEYERLLRMLRPGANRAQVVLRITKPSGEAGMAEGFVAGEAAQHVLIRALSVEWTGKVAETLSSAFDLTAAEIDVSRMIFEGKAVEEIAAERQSAPRTVRTQLRSIFAKTGMARQLELNRLLNALAARSEQIEGATGRWRDPLGREKIVRAPDGRAIALTFMGQADGYPVLLTHGAFTGYMLPEQVQHHAKKCGLNLIVVMRPGFGNSDPLEREGAITAGARSLKDVCDILNIERCSAIGLMNGLTPIARFASQDPALVEKVLSIGAAVPLKPPIGFSHLPGAVKTMLRLASIGSVATEVAALASLRLVRSKGMAEGIVRMFGHSEPDRRSTSDPRTLSLMAASASMLSAQGHATFTKDLGLIAADWREDLRTLQCPVRMLCGEQDPVYPPAKVKAVQKAYPTFEIETVPDAGQLVMYQAGEPLLRALDWLRPSSSEA</sequence>
<feature type="domain" description="HTH luxR-type" evidence="1">
    <location>
        <begin position="190"/>
        <end position="247"/>
    </location>
</feature>
<proteinExistence type="predicted"/>
<dbReference type="EMBL" id="JANIBC010000016">
    <property type="protein sequence ID" value="MCQ8186309.1"/>
    <property type="molecule type" value="Genomic_DNA"/>
</dbReference>
<dbReference type="Gene3D" id="3.40.50.1820">
    <property type="entry name" value="alpha/beta hydrolase"/>
    <property type="match status" value="1"/>
</dbReference>
<dbReference type="AlphaFoldDB" id="A0A9X2LB99"/>
<evidence type="ECO:0000259" key="1">
    <source>
        <dbReference type="SMART" id="SM00421"/>
    </source>
</evidence>
<dbReference type="SUPFAM" id="SSF53474">
    <property type="entry name" value="alpha/beta-Hydrolases"/>
    <property type="match status" value="1"/>
</dbReference>
<name>A0A9X2LB99_9PROT</name>
<dbReference type="InterPro" id="IPR029058">
    <property type="entry name" value="AB_hydrolase_fold"/>
</dbReference>
<dbReference type="InterPro" id="IPR000792">
    <property type="entry name" value="Tscrpt_reg_LuxR_C"/>
</dbReference>
<comment type="caution">
    <text evidence="2">The sequence shown here is derived from an EMBL/GenBank/DDBJ whole genome shotgun (WGS) entry which is preliminary data.</text>
</comment>
<protein>
    <submittedName>
        <fullName evidence="2">LuxR C-terminal-related transcriptional regulator</fullName>
    </submittedName>
</protein>
<reference evidence="2" key="1">
    <citation type="submission" date="2022-07" db="EMBL/GenBank/DDBJ databases">
        <title>Parvularcula maris sp. nov., an algicidal bacterium isolated from seawater.</title>
        <authorList>
            <person name="Li F."/>
        </authorList>
    </citation>
    <scope>NUCLEOTIDE SEQUENCE</scope>
    <source>
        <strain evidence="2">BGMRC 0090</strain>
    </source>
</reference>
<dbReference type="SUPFAM" id="SSF46894">
    <property type="entry name" value="C-terminal effector domain of the bipartite response regulators"/>
    <property type="match status" value="1"/>
</dbReference>
<gene>
    <name evidence="2" type="ORF">NOG11_13045</name>
</gene>
<dbReference type="Proteomes" id="UP001142610">
    <property type="component" value="Unassembled WGS sequence"/>
</dbReference>
<accession>A0A9X2LB99</accession>